<organism evidence="2 3">
    <name type="scientific">Pseudovibrio denitrificans</name>
    <dbReference type="NCBI Taxonomy" id="258256"/>
    <lineage>
        <taxon>Bacteria</taxon>
        <taxon>Pseudomonadati</taxon>
        <taxon>Pseudomonadota</taxon>
        <taxon>Alphaproteobacteria</taxon>
        <taxon>Hyphomicrobiales</taxon>
        <taxon>Stappiaceae</taxon>
        <taxon>Pseudovibrio</taxon>
    </lineage>
</organism>
<dbReference type="AlphaFoldDB" id="A0A1I7DEC1"/>
<dbReference type="Pfam" id="PF16956">
    <property type="entry name" value="Porin_7"/>
    <property type="match status" value="1"/>
</dbReference>
<evidence type="ECO:0000256" key="1">
    <source>
        <dbReference type="SAM" id="SignalP"/>
    </source>
</evidence>
<gene>
    <name evidence="2" type="ORF">SAMN05444141_108226</name>
</gene>
<name>A0A1I7DEC1_9HYPH</name>
<proteinExistence type="predicted"/>
<dbReference type="InterPro" id="IPR031593">
    <property type="entry name" value="Porin_7"/>
</dbReference>
<feature type="signal peptide" evidence="1">
    <location>
        <begin position="1"/>
        <end position="21"/>
    </location>
</feature>
<feature type="chain" id="PRO_5010278831" evidence="1">
    <location>
        <begin position="22"/>
        <end position="278"/>
    </location>
</feature>
<evidence type="ECO:0000313" key="2">
    <source>
        <dbReference type="EMBL" id="SFU10020.1"/>
    </source>
</evidence>
<dbReference type="RefSeq" id="WP_083417333.1">
    <property type="nucleotide sequence ID" value="NZ_FPBD01000008.1"/>
</dbReference>
<dbReference type="Proteomes" id="UP000183371">
    <property type="component" value="Unassembled WGS sequence"/>
</dbReference>
<sequence length="278" mass="30682">MKTYLSLAAALFATSALPASAQNLETNLSLAFTDTQFSKNVSPDSTSYRVQAGATYYLTPLDYGHGPYALAAFYGRNLSVSASYSLGEYKPKGDAFDLTAFTLRGNYIHQETGWFADAQYLQTDLDTSFDSKTVQYGGSVGKYFAPTSIVSLGFMRTEDDINGDNSRYTLSNFHAQEIGDDRFFDAGFAVSYLDQEREDDGYLVELASTYYPTKKLGVGLRGAYAHVGEKDEFTYGATSEYFVNENLAFNASYTRLDSKADGFSIASNVFQFGTKVRF</sequence>
<dbReference type="EMBL" id="FPBD01000008">
    <property type="protein sequence ID" value="SFU10020.1"/>
    <property type="molecule type" value="Genomic_DNA"/>
</dbReference>
<accession>A0A1I7DEC1</accession>
<keyword evidence="1" id="KW-0732">Signal</keyword>
<protein>
    <submittedName>
        <fullName evidence="2">Putative general porin</fullName>
    </submittedName>
</protein>
<reference evidence="3" key="1">
    <citation type="submission" date="2016-10" db="EMBL/GenBank/DDBJ databases">
        <authorList>
            <person name="Varghese N."/>
            <person name="Submissions S."/>
        </authorList>
    </citation>
    <scope>NUCLEOTIDE SEQUENCE [LARGE SCALE GENOMIC DNA]</scope>
    <source>
        <strain evidence="3">DSM 17465</strain>
    </source>
</reference>
<keyword evidence="3" id="KW-1185">Reference proteome</keyword>
<dbReference type="SUPFAM" id="SSF56935">
    <property type="entry name" value="Porins"/>
    <property type="match status" value="1"/>
</dbReference>
<evidence type="ECO:0000313" key="3">
    <source>
        <dbReference type="Proteomes" id="UP000183371"/>
    </source>
</evidence>